<protein>
    <submittedName>
        <fullName evidence="2">Uncharacterized protein</fullName>
    </submittedName>
</protein>
<evidence type="ECO:0000313" key="3">
    <source>
        <dbReference type="Proteomes" id="UP000007879"/>
    </source>
</evidence>
<name>A0A1X7UG99_AMPQE</name>
<evidence type="ECO:0000313" key="2">
    <source>
        <dbReference type="EnsemblMetazoa" id="Aqu2.1.26802_001"/>
    </source>
</evidence>
<gene>
    <name evidence="2" type="primary">109583480</name>
</gene>
<dbReference type="AlphaFoldDB" id="A0A1X7UG99"/>
<dbReference type="Proteomes" id="UP000007879">
    <property type="component" value="Unassembled WGS sequence"/>
</dbReference>
<keyword evidence="3" id="KW-1185">Reference proteome</keyword>
<reference evidence="2" key="2">
    <citation type="submission" date="2017-05" db="UniProtKB">
        <authorList>
            <consortium name="EnsemblMetazoa"/>
        </authorList>
    </citation>
    <scope>IDENTIFICATION</scope>
</reference>
<evidence type="ECO:0000256" key="1">
    <source>
        <dbReference type="SAM" id="Phobius"/>
    </source>
</evidence>
<keyword evidence="1" id="KW-1133">Transmembrane helix</keyword>
<sequence>MRLSSVCGSKIVFPYFSTLNFHVNGQSSDTSCEHKDGVTIRQLDTATMVSVISLVHETDKAVHLYCVNNVSKQTVLDYTLKPGVLSDVNNLTLDFTLNDTLQMYWSQPSNVCQCDRNESCDITYKVSFDEDPNGLEHVAHGPYFELPRVSKFDALSVEVIVPQNQTIRCVPATTTLSTSNDTTRSAPQNKKLFLFIAMLLVVACSPFCYKIWICYIKACLLVCYRLYHFIMKKRNAKPLLPIFDTPAHPCAFIVVTRP</sequence>
<accession>A0A1X7UG99</accession>
<dbReference type="KEGG" id="aqu:109583480"/>
<keyword evidence="1" id="KW-0812">Transmembrane</keyword>
<dbReference type="InParanoid" id="A0A1X7UG99"/>
<organism evidence="2">
    <name type="scientific">Amphimedon queenslandica</name>
    <name type="common">Sponge</name>
    <dbReference type="NCBI Taxonomy" id="400682"/>
    <lineage>
        <taxon>Eukaryota</taxon>
        <taxon>Metazoa</taxon>
        <taxon>Porifera</taxon>
        <taxon>Demospongiae</taxon>
        <taxon>Heteroscleromorpha</taxon>
        <taxon>Haplosclerida</taxon>
        <taxon>Niphatidae</taxon>
        <taxon>Amphimedon</taxon>
    </lineage>
</organism>
<dbReference type="EnsemblMetazoa" id="Aqu2.1.26802_001">
    <property type="protein sequence ID" value="Aqu2.1.26802_001"/>
    <property type="gene ID" value="Aqu2.1.26802"/>
</dbReference>
<proteinExistence type="predicted"/>
<feature type="transmembrane region" description="Helical" evidence="1">
    <location>
        <begin position="192"/>
        <end position="212"/>
    </location>
</feature>
<keyword evidence="1" id="KW-0472">Membrane</keyword>
<dbReference type="EnsemblMetazoa" id="XM_019998860.1">
    <property type="protein sequence ID" value="XP_019854419.1"/>
    <property type="gene ID" value="LOC109583480"/>
</dbReference>
<reference evidence="3" key="1">
    <citation type="journal article" date="2010" name="Nature">
        <title>The Amphimedon queenslandica genome and the evolution of animal complexity.</title>
        <authorList>
            <person name="Srivastava M."/>
            <person name="Simakov O."/>
            <person name="Chapman J."/>
            <person name="Fahey B."/>
            <person name="Gauthier M.E."/>
            <person name="Mitros T."/>
            <person name="Richards G.S."/>
            <person name="Conaco C."/>
            <person name="Dacre M."/>
            <person name="Hellsten U."/>
            <person name="Larroux C."/>
            <person name="Putnam N.H."/>
            <person name="Stanke M."/>
            <person name="Adamska M."/>
            <person name="Darling A."/>
            <person name="Degnan S.M."/>
            <person name="Oakley T.H."/>
            <person name="Plachetzki D.C."/>
            <person name="Zhai Y."/>
            <person name="Adamski M."/>
            <person name="Calcino A."/>
            <person name="Cummins S.F."/>
            <person name="Goodstein D.M."/>
            <person name="Harris C."/>
            <person name="Jackson D.J."/>
            <person name="Leys S.P."/>
            <person name="Shu S."/>
            <person name="Woodcroft B.J."/>
            <person name="Vervoort M."/>
            <person name="Kosik K.S."/>
            <person name="Manning G."/>
            <person name="Degnan B.M."/>
            <person name="Rokhsar D.S."/>
        </authorList>
    </citation>
    <scope>NUCLEOTIDE SEQUENCE [LARGE SCALE GENOMIC DNA]</scope>
</reference>